<sequence>MFTGIVEEIGKILSIKNGSDFLDIEIEGDKVLDSISLGDSIAVNGVCLTVTKFDKKNFTVDVMAETMRKSNLKFLKKNSLVNLERALTLNKPLGGHMVSGHIDGVGKIIDVKKEGIATIIYISSSKDILSYIVKKGSVALNGVSLTVVDVTEKYFSVSLIPHTKKETTLIYNKKGDEINIECDVIGKYIFKFLNSKENKDKKIKTNIDENFLNRYGFL</sequence>
<evidence type="ECO:0000256" key="3">
    <source>
        <dbReference type="ARBA" id="ARBA00004887"/>
    </source>
</evidence>
<comment type="pathway">
    <text evidence="3">Cofactor biosynthesis; riboflavin biosynthesis; riboflavin from 2-hydroxy-3-oxobutyl phosphate and 5-amino-6-(D-ribitylamino)uracil: step 2/2.</text>
</comment>
<gene>
    <name evidence="12" type="primary">ribE_2</name>
    <name evidence="12" type="ORF">GCM10008906_35370</name>
</gene>
<feature type="domain" description="Lumazine-binding" evidence="11">
    <location>
        <begin position="97"/>
        <end position="193"/>
    </location>
</feature>
<evidence type="ECO:0000256" key="1">
    <source>
        <dbReference type="ARBA" id="ARBA00000968"/>
    </source>
</evidence>
<evidence type="ECO:0000256" key="4">
    <source>
        <dbReference type="ARBA" id="ARBA00012827"/>
    </source>
</evidence>
<dbReference type="InterPro" id="IPR017938">
    <property type="entry name" value="Riboflavin_synthase-like_b-brl"/>
</dbReference>
<evidence type="ECO:0000256" key="10">
    <source>
        <dbReference type="PROSITE-ProRule" id="PRU00524"/>
    </source>
</evidence>
<evidence type="ECO:0000256" key="9">
    <source>
        <dbReference type="NCBIfam" id="TIGR00187"/>
    </source>
</evidence>
<accession>A0ABP3V5B0</accession>
<protein>
    <recommendedName>
        <fullName evidence="5 9">Riboflavin synthase</fullName>
        <ecNumber evidence="4 9">2.5.1.9</ecNumber>
    </recommendedName>
</protein>
<dbReference type="InterPro" id="IPR001783">
    <property type="entry name" value="Lumazine-bd"/>
</dbReference>
<dbReference type="NCBIfam" id="NF009566">
    <property type="entry name" value="PRK13020.1"/>
    <property type="match status" value="1"/>
</dbReference>
<dbReference type="NCBIfam" id="TIGR00187">
    <property type="entry name" value="ribE"/>
    <property type="match status" value="1"/>
</dbReference>
<dbReference type="InterPro" id="IPR023366">
    <property type="entry name" value="ATP_synth_asu-like_sf"/>
</dbReference>
<evidence type="ECO:0000256" key="8">
    <source>
        <dbReference type="ARBA" id="ARBA00022737"/>
    </source>
</evidence>
<dbReference type="Pfam" id="PF00677">
    <property type="entry name" value="Lum_binding"/>
    <property type="match status" value="2"/>
</dbReference>
<proteinExistence type="predicted"/>
<evidence type="ECO:0000256" key="7">
    <source>
        <dbReference type="ARBA" id="ARBA00022679"/>
    </source>
</evidence>
<feature type="repeat" description="Lumazine-binding" evidence="10">
    <location>
        <begin position="1"/>
        <end position="96"/>
    </location>
</feature>
<evidence type="ECO:0000313" key="13">
    <source>
        <dbReference type="Proteomes" id="UP001501510"/>
    </source>
</evidence>
<dbReference type="PROSITE" id="PS51177">
    <property type="entry name" value="LUMAZINE_BIND"/>
    <property type="match status" value="2"/>
</dbReference>
<comment type="catalytic activity">
    <reaction evidence="1">
        <text>2 6,7-dimethyl-8-(1-D-ribityl)lumazine + H(+) = 5-amino-6-(D-ribitylamino)uracil + riboflavin</text>
        <dbReference type="Rhea" id="RHEA:20772"/>
        <dbReference type="ChEBI" id="CHEBI:15378"/>
        <dbReference type="ChEBI" id="CHEBI:15934"/>
        <dbReference type="ChEBI" id="CHEBI:57986"/>
        <dbReference type="ChEBI" id="CHEBI:58201"/>
        <dbReference type="EC" id="2.5.1.9"/>
    </reaction>
</comment>
<dbReference type="CDD" id="cd00402">
    <property type="entry name" value="Riboflavin_synthase_like"/>
    <property type="match status" value="1"/>
</dbReference>
<evidence type="ECO:0000256" key="5">
    <source>
        <dbReference type="ARBA" id="ARBA00013950"/>
    </source>
</evidence>
<dbReference type="RefSeq" id="WP_343763864.1">
    <property type="nucleotide sequence ID" value="NZ_BAAACG010000019.1"/>
</dbReference>
<comment type="caution">
    <text evidence="12">The sequence shown here is derived from an EMBL/GenBank/DDBJ whole genome shotgun (WGS) entry which is preliminary data.</text>
</comment>
<dbReference type="PANTHER" id="PTHR21098">
    <property type="entry name" value="RIBOFLAVIN SYNTHASE ALPHA CHAIN"/>
    <property type="match status" value="1"/>
</dbReference>
<evidence type="ECO:0000256" key="2">
    <source>
        <dbReference type="ARBA" id="ARBA00002803"/>
    </source>
</evidence>
<keyword evidence="7" id="KW-0808">Transferase</keyword>
<dbReference type="Proteomes" id="UP001501510">
    <property type="component" value="Unassembled WGS sequence"/>
</dbReference>
<dbReference type="NCBIfam" id="NF006767">
    <property type="entry name" value="PRK09289.1"/>
    <property type="match status" value="1"/>
</dbReference>
<dbReference type="InterPro" id="IPR026017">
    <property type="entry name" value="Lumazine-bd_dom"/>
</dbReference>
<evidence type="ECO:0000259" key="11">
    <source>
        <dbReference type="PROSITE" id="PS51177"/>
    </source>
</evidence>
<keyword evidence="6" id="KW-0686">Riboflavin biosynthesis</keyword>
<feature type="domain" description="Lumazine-binding" evidence="11">
    <location>
        <begin position="1"/>
        <end position="96"/>
    </location>
</feature>
<organism evidence="12 13">
    <name type="scientific">Clostridium oceanicum</name>
    <dbReference type="NCBI Taxonomy" id="1543"/>
    <lineage>
        <taxon>Bacteria</taxon>
        <taxon>Bacillati</taxon>
        <taxon>Bacillota</taxon>
        <taxon>Clostridia</taxon>
        <taxon>Eubacteriales</taxon>
        <taxon>Clostridiaceae</taxon>
        <taxon>Clostridium</taxon>
    </lineage>
</organism>
<dbReference type="PANTHER" id="PTHR21098:SF12">
    <property type="entry name" value="RIBOFLAVIN SYNTHASE"/>
    <property type="match status" value="1"/>
</dbReference>
<dbReference type="EMBL" id="BAAACG010000019">
    <property type="protein sequence ID" value="GAA0747004.1"/>
    <property type="molecule type" value="Genomic_DNA"/>
</dbReference>
<evidence type="ECO:0000313" key="12">
    <source>
        <dbReference type="EMBL" id="GAA0747004.1"/>
    </source>
</evidence>
<keyword evidence="13" id="KW-1185">Reference proteome</keyword>
<dbReference type="SUPFAM" id="SSF63380">
    <property type="entry name" value="Riboflavin synthase domain-like"/>
    <property type="match status" value="2"/>
</dbReference>
<comment type="function">
    <text evidence="2">Catalyzes the dismutation of two molecules of 6,7-dimethyl-8-ribityllumazine, resulting in the formation of riboflavin and 5-amino-6-(D-ribitylamino)uracil.</text>
</comment>
<keyword evidence="8" id="KW-0677">Repeat</keyword>
<dbReference type="EC" id="2.5.1.9" evidence="4 9"/>
<feature type="repeat" description="Lumazine-binding" evidence="10">
    <location>
        <begin position="97"/>
        <end position="193"/>
    </location>
</feature>
<reference evidence="13" key="1">
    <citation type="journal article" date="2019" name="Int. J. Syst. Evol. Microbiol.">
        <title>The Global Catalogue of Microorganisms (GCM) 10K type strain sequencing project: providing services to taxonomists for standard genome sequencing and annotation.</title>
        <authorList>
            <consortium name="The Broad Institute Genomics Platform"/>
            <consortium name="The Broad Institute Genome Sequencing Center for Infectious Disease"/>
            <person name="Wu L."/>
            <person name="Ma J."/>
        </authorList>
    </citation>
    <scope>NUCLEOTIDE SEQUENCE [LARGE SCALE GENOMIC DNA]</scope>
    <source>
        <strain evidence="13">JCM 1407</strain>
    </source>
</reference>
<dbReference type="PIRSF" id="PIRSF000498">
    <property type="entry name" value="Riboflavin_syn_A"/>
    <property type="match status" value="1"/>
</dbReference>
<evidence type="ECO:0000256" key="6">
    <source>
        <dbReference type="ARBA" id="ARBA00022619"/>
    </source>
</evidence>
<name>A0ABP3V5B0_9CLOT</name>
<dbReference type="Gene3D" id="2.40.30.20">
    <property type="match status" value="2"/>
</dbReference>